<geneLocation type="plasmid" evidence="1">
    <name>pK199_rmpA2</name>
</geneLocation>
<sequence>MTSSVKELERAQAREPRVNRMSLVSTSYYDEGTDEVILSRNKKVT</sequence>
<reference evidence="1" key="1">
    <citation type="submission" date="2018-12" db="EMBL/GenBank/DDBJ databases">
        <authorList>
            <person name="Liu L."/>
        </authorList>
    </citation>
    <scope>NUCLEOTIDE SEQUENCE</scope>
    <source>
        <strain evidence="1">K199</strain>
        <plasmid evidence="1">pK199_rmpA2</plasmid>
    </source>
</reference>
<accession>A0A6G9HUB5</accession>
<name>A0A6G9HUB5_KLEPN</name>
<dbReference type="EMBL" id="MK347229">
    <property type="protein sequence ID" value="QIQ14347.1"/>
    <property type="molecule type" value="Genomic_DNA"/>
</dbReference>
<keyword evidence="1" id="KW-0614">Plasmid</keyword>
<proteinExistence type="predicted"/>
<evidence type="ECO:0000313" key="1">
    <source>
        <dbReference type="EMBL" id="QIQ14347.1"/>
    </source>
</evidence>
<dbReference type="AlphaFoldDB" id="A0A6G9HUB5"/>
<organism evidence="1">
    <name type="scientific">Klebsiella pneumoniae</name>
    <dbReference type="NCBI Taxonomy" id="573"/>
    <lineage>
        <taxon>Bacteria</taxon>
        <taxon>Pseudomonadati</taxon>
        <taxon>Pseudomonadota</taxon>
        <taxon>Gammaproteobacteria</taxon>
        <taxon>Enterobacterales</taxon>
        <taxon>Enterobacteriaceae</taxon>
        <taxon>Klebsiella/Raoultella group</taxon>
        <taxon>Klebsiella</taxon>
        <taxon>Klebsiella pneumoniae complex</taxon>
    </lineage>
</organism>
<protein>
    <submittedName>
        <fullName evidence="1">Uncharacterized protein</fullName>
    </submittedName>
</protein>